<feature type="compositionally biased region" description="Basic and acidic residues" evidence="9">
    <location>
        <begin position="1518"/>
        <end position="1533"/>
    </location>
</feature>
<dbReference type="InterPro" id="IPR038968">
    <property type="entry name" value="CSTPP1"/>
</dbReference>
<evidence type="ECO:0000256" key="7">
    <source>
        <dbReference type="ARBA" id="ARBA00033769"/>
    </source>
</evidence>
<evidence type="ECO:0000256" key="2">
    <source>
        <dbReference type="ARBA" id="ARBA00022490"/>
    </source>
</evidence>
<keyword evidence="3" id="KW-0597">Phosphoprotein</keyword>
<feature type="region of interest" description="Disordered" evidence="9">
    <location>
        <begin position="528"/>
        <end position="548"/>
    </location>
</feature>
<feature type="region of interest" description="Disordered" evidence="9">
    <location>
        <begin position="973"/>
        <end position="1014"/>
    </location>
</feature>
<feature type="compositionally biased region" description="Polar residues" evidence="9">
    <location>
        <begin position="1576"/>
        <end position="1585"/>
    </location>
</feature>
<dbReference type="EMBL" id="JABXBU010000030">
    <property type="protein sequence ID" value="KAF8784935.1"/>
    <property type="molecule type" value="Genomic_DNA"/>
</dbReference>
<feature type="region of interest" description="Disordered" evidence="9">
    <location>
        <begin position="864"/>
        <end position="889"/>
    </location>
</feature>
<feature type="region of interest" description="Disordered" evidence="9">
    <location>
        <begin position="379"/>
        <end position="401"/>
    </location>
</feature>
<reference evidence="10" key="2">
    <citation type="submission" date="2020-06" db="EMBL/GenBank/DDBJ databases">
        <authorList>
            <person name="Sheffer M."/>
        </authorList>
    </citation>
    <scope>NUCLEOTIDE SEQUENCE</scope>
</reference>
<protein>
    <recommendedName>
        <fullName evidence="7">Centriolar satellite-associated tubulin polyglutamylase complex regulator 1</fullName>
    </recommendedName>
</protein>
<organism evidence="10 11">
    <name type="scientific">Argiope bruennichi</name>
    <name type="common">Wasp spider</name>
    <name type="synonym">Aranea bruennichi</name>
    <dbReference type="NCBI Taxonomy" id="94029"/>
    <lineage>
        <taxon>Eukaryota</taxon>
        <taxon>Metazoa</taxon>
        <taxon>Ecdysozoa</taxon>
        <taxon>Arthropoda</taxon>
        <taxon>Chelicerata</taxon>
        <taxon>Arachnida</taxon>
        <taxon>Araneae</taxon>
        <taxon>Araneomorphae</taxon>
        <taxon>Entelegynae</taxon>
        <taxon>Araneoidea</taxon>
        <taxon>Araneidae</taxon>
        <taxon>Argiope</taxon>
    </lineage>
</organism>
<feature type="compositionally biased region" description="Low complexity" evidence="9">
    <location>
        <begin position="1557"/>
        <end position="1567"/>
    </location>
</feature>
<comment type="subcellular location">
    <subcellularLocation>
        <location evidence="1">Cytoplasm</location>
        <location evidence="1">Cytoskeleton</location>
        <location evidence="1">Microtubule organizing center</location>
        <location evidence="1">Centrosome</location>
        <location evidence="1">Centriolar satellite</location>
    </subcellularLocation>
</comment>
<dbReference type="CDD" id="cd22959">
    <property type="entry name" value="DD_C11orf49"/>
    <property type="match status" value="1"/>
</dbReference>
<dbReference type="PANTHER" id="PTHR34252:SF1">
    <property type="entry name" value="CENTRIOLAR SATELLITE-ASSOCIATED TUBULIN POLYGLUTAMYLASE COMPLEX REGULATOR 1"/>
    <property type="match status" value="1"/>
</dbReference>
<keyword evidence="11" id="KW-1185">Reference proteome</keyword>
<comment type="function">
    <text evidence="8">Regulator of the tubulin polyglutamylase complex (TPGC) that controls cytoskeletal organization, nuclear shape, and cilium disassembly by balancing microtubule and actin assembly. Regulates the assembly and stability of the TPGC and thereby modulates polyglutamylation of the microtubule, which antagonizes MAP4 binding.</text>
</comment>
<accession>A0A8T0F3S6</accession>
<reference evidence="10" key="1">
    <citation type="journal article" date="2020" name="bioRxiv">
        <title>Chromosome-level reference genome of the European wasp spider Argiope bruennichi: a resource for studies on range expansion and evolutionary adaptation.</title>
        <authorList>
            <person name="Sheffer M.M."/>
            <person name="Hoppe A."/>
            <person name="Krehenwinkel H."/>
            <person name="Uhl G."/>
            <person name="Kuss A.W."/>
            <person name="Jensen L."/>
            <person name="Jensen C."/>
            <person name="Gillespie R.G."/>
            <person name="Hoff K.J."/>
            <person name="Prost S."/>
        </authorList>
    </citation>
    <scope>NUCLEOTIDE SEQUENCE</scope>
</reference>
<gene>
    <name evidence="10" type="ORF">HNY73_010542</name>
</gene>
<evidence type="ECO:0000256" key="8">
    <source>
        <dbReference type="ARBA" id="ARBA00045673"/>
    </source>
</evidence>
<comment type="caution">
    <text evidence="10">The sequence shown here is derived from an EMBL/GenBank/DDBJ whole genome shotgun (WGS) entry which is preliminary data.</text>
</comment>
<keyword evidence="5" id="KW-0206">Cytoskeleton</keyword>
<evidence type="ECO:0000256" key="6">
    <source>
        <dbReference type="ARBA" id="ARBA00033750"/>
    </source>
</evidence>
<keyword evidence="2" id="KW-0963">Cytoplasm</keyword>
<dbReference type="PANTHER" id="PTHR34252">
    <property type="entry name" value="UPF0705 PROTEIN C11ORF49"/>
    <property type="match status" value="1"/>
</dbReference>
<evidence type="ECO:0000256" key="5">
    <source>
        <dbReference type="ARBA" id="ARBA00023212"/>
    </source>
</evidence>
<feature type="region of interest" description="Disordered" evidence="9">
    <location>
        <begin position="1498"/>
        <end position="1585"/>
    </location>
</feature>
<name>A0A8T0F3S6_ARGBR</name>
<evidence type="ECO:0000256" key="9">
    <source>
        <dbReference type="SAM" id="MobiDB-lite"/>
    </source>
</evidence>
<evidence type="ECO:0000256" key="4">
    <source>
        <dbReference type="ARBA" id="ARBA00022701"/>
    </source>
</evidence>
<feature type="region of interest" description="Disordered" evidence="9">
    <location>
        <begin position="427"/>
        <end position="454"/>
    </location>
</feature>
<dbReference type="GO" id="GO:0034451">
    <property type="term" value="C:centriolar satellite"/>
    <property type="evidence" value="ECO:0007669"/>
    <property type="project" value="UniProtKB-SubCell"/>
</dbReference>
<evidence type="ECO:0000313" key="10">
    <source>
        <dbReference type="EMBL" id="KAF8784935.1"/>
    </source>
</evidence>
<feature type="region of interest" description="Disordered" evidence="9">
    <location>
        <begin position="34"/>
        <end position="62"/>
    </location>
</feature>
<keyword evidence="4" id="KW-0493">Microtubule</keyword>
<feature type="compositionally biased region" description="Polar residues" evidence="9">
    <location>
        <begin position="427"/>
        <end position="436"/>
    </location>
</feature>
<evidence type="ECO:0000256" key="1">
    <source>
        <dbReference type="ARBA" id="ARBA00004607"/>
    </source>
</evidence>
<evidence type="ECO:0000256" key="3">
    <source>
        <dbReference type="ARBA" id="ARBA00022553"/>
    </source>
</evidence>
<feature type="compositionally biased region" description="Polar residues" evidence="9">
    <location>
        <begin position="870"/>
        <end position="879"/>
    </location>
</feature>
<dbReference type="Proteomes" id="UP000807504">
    <property type="component" value="Unassembled WGS sequence"/>
</dbReference>
<feature type="compositionally biased region" description="Basic and acidic residues" evidence="9">
    <location>
        <begin position="379"/>
        <end position="392"/>
    </location>
</feature>
<feature type="compositionally biased region" description="Basic and acidic residues" evidence="9">
    <location>
        <begin position="1545"/>
        <end position="1556"/>
    </location>
</feature>
<proteinExistence type="inferred from homology"/>
<dbReference type="GO" id="GO:0005874">
    <property type="term" value="C:microtubule"/>
    <property type="evidence" value="ECO:0007669"/>
    <property type="project" value="UniProtKB-KW"/>
</dbReference>
<sequence>MDKDNIETSTLFKMKDDSMDSYIMDTSALLKTDDDSDISSLSEADDESVEYDGDISTLSEDDDNSDTFSLYKLHPMDEMDEDTLKYCYEIYNEFSKITKSDFLKYKKMLEIETTDFYSSDQELAASACKNKYYFEKCKNNVDSYTTFKDSTISESSDFDSVDDEVGFEALEGRAYLEKYKIYVYLDDAIAQMISFNAKNEENKITPREFLKEYFNNVKKGTHVLFRKYSFINATLYNRLCVLKRMWDIYKALLYNDIKRTVKGYHSLLLLIWPDFPFDVVQASFKSFEKPGQKHEVHISFFEFFKAFKSSFCVGRFNYEENIINDELETQINNFERFKKKSTPALLKSNYSHAVKEGRNQKEFVVSIISNLDSEFKKIIGSEESNDKPDKRTGQKLPRSSVRAKFVSKSNKNVNYISLNRQIQRNAKQLPNRSNPLKTKKYNAKSNLSVRQGWKNAKTISATGVQGASKSKQNVANISQRSPVNLQRQTKMKQLPIISHPSKTRKFVAKNNSSTDIQGLKRVKIGKIKPRKKKSSISCRTKDTSKPQQNASVILKEPGKTRKFKEEFPKPPSTPVTLIQMEKVYTELSASQELNEESAGQTNESLSSAEIVFKSDPNLNTFSQKPDTKNNSLNCQQRFETTNTEMETNMPVVSSDYAKMLRINELFFSQMPLILPSLQERFKVSAIDWKKEIVKKFGANQGTKKCDSKKKSSAIRRRSKPATVKIDKKVSSVSFVSKDASKSETKEINILPTACARTQSKANVKQLHNKRCLLRTEQADAEKSSSVGKPELKTGETVKMKTGKQSSFTYIGSKEKGGALSKSKQTVTSFSKVSTSGHQQPFILNIINENEHITEKFGVTKKIVKRDSRDNSSTVGQKSGTAKKRIDKVSSISSEAKDVSGFKNNEIKFLPTSSAKTRGIMCVKSQQTEKVDVGKNMSIESQGLKTRQTVKIQKEKGLSVGRFGFKVTTSSETRSTIKQDAGKKASAQETIGAKNKKRASFASTTKQDAEEKAPVQETHWIKTEKRVVFASKVKITTIKVIPSASHQDACAIKRITIRETLPSRKKEPSKPTVKQVCEKLAAKLGPDWGYSKYYSRKKVILSTTKKRMEAIGKIKEYFASSKAGKKFKTRIPVASPKAKITNLSVTPANHQDAERNVSVKTCELEAGTKNEASITSFGVKESTISKKSEITEHFTSSNAGSQELKTEAHVKTKTEKNISIPPPSEVKEFAISIKPLISHQEPIKSPAVNVNEQVAAGLGSYSKYYRRERFISPATRKRMKAVGMKTEPFISSKTFTPSGVKRNAKQTPSFVTPLNPPAFVYPKFKGWAEAYLAGRNSKNSKNSPEKRFISSVTRKRLEAAGKNIESFISSKADSRGLKTGASVKTKTEKKVYDPLSGVKGTTISEKSLSSHQEPIRFRVLEPKRFAFFKLISEITGVDIDMLKMPEDTDNIYPKKTLVSSPTKKSIEADWTTSVRATDPTSGKLLPHICNLSKTRKFVPGENSSAASQGLPLIQPKNYHAKDTKERYGAKKCDAKNSLTIATQRTDATRKQTEKKEPSVASKSTVASKAKADENKPSKATSGSRWR</sequence>
<evidence type="ECO:0000313" key="11">
    <source>
        <dbReference type="Proteomes" id="UP000807504"/>
    </source>
</evidence>
<feature type="compositionally biased region" description="Acidic residues" evidence="9">
    <location>
        <begin position="43"/>
        <end position="62"/>
    </location>
</feature>
<feature type="compositionally biased region" description="Polar residues" evidence="9">
    <location>
        <begin position="1535"/>
        <end position="1544"/>
    </location>
</feature>
<comment type="similarity">
    <text evidence="6">Belongs to the CSTPP1 family.</text>
</comment>